<feature type="transmembrane region" description="Helical" evidence="5">
    <location>
        <begin position="193"/>
        <end position="215"/>
    </location>
</feature>
<accession>A0ABQ9INM9</accession>
<dbReference type="EMBL" id="JARBHB010000001">
    <property type="protein sequence ID" value="KAJ8898273.1"/>
    <property type="molecule type" value="Genomic_DNA"/>
</dbReference>
<gene>
    <name evidence="7" type="ORF">PR048_003633</name>
</gene>
<feature type="transmembrane region" description="Helical" evidence="5">
    <location>
        <begin position="406"/>
        <end position="429"/>
    </location>
</feature>
<evidence type="ECO:0000256" key="1">
    <source>
        <dbReference type="ARBA" id="ARBA00004141"/>
    </source>
</evidence>
<keyword evidence="4 5" id="KW-0472">Membrane</keyword>
<dbReference type="PANTHER" id="PTHR48021">
    <property type="match status" value="1"/>
</dbReference>
<dbReference type="PROSITE" id="PS50850">
    <property type="entry name" value="MFS"/>
    <property type="match status" value="1"/>
</dbReference>
<proteinExistence type="predicted"/>
<feature type="transmembrane region" description="Helical" evidence="5">
    <location>
        <begin position="305"/>
        <end position="328"/>
    </location>
</feature>
<keyword evidence="3 5" id="KW-1133">Transmembrane helix</keyword>
<evidence type="ECO:0000256" key="3">
    <source>
        <dbReference type="ARBA" id="ARBA00022989"/>
    </source>
</evidence>
<reference evidence="7 8" key="1">
    <citation type="submission" date="2023-02" db="EMBL/GenBank/DDBJ databases">
        <title>LHISI_Scaffold_Assembly.</title>
        <authorList>
            <person name="Stuart O.P."/>
            <person name="Cleave R."/>
            <person name="Magrath M.J.L."/>
            <person name="Mikheyev A.S."/>
        </authorList>
    </citation>
    <scope>NUCLEOTIDE SEQUENCE [LARGE SCALE GENOMIC DNA]</scope>
    <source>
        <strain evidence="7">Daus_M_001</strain>
        <tissue evidence="7">Leg muscle</tissue>
    </source>
</reference>
<dbReference type="Proteomes" id="UP001159363">
    <property type="component" value="Chromosome 1"/>
</dbReference>
<dbReference type="InterPro" id="IPR020846">
    <property type="entry name" value="MFS_dom"/>
</dbReference>
<evidence type="ECO:0000256" key="5">
    <source>
        <dbReference type="SAM" id="Phobius"/>
    </source>
</evidence>
<dbReference type="SUPFAM" id="SSF103473">
    <property type="entry name" value="MFS general substrate transporter"/>
    <property type="match status" value="1"/>
</dbReference>
<evidence type="ECO:0000256" key="4">
    <source>
        <dbReference type="ARBA" id="ARBA00023136"/>
    </source>
</evidence>
<dbReference type="InterPro" id="IPR005828">
    <property type="entry name" value="MFS_sugar_transport-like"/>
</dbReference>
<sequence>MADDKDGGGTMECHWIGTSGFLGPKYSIVSVLQHILSAVACLPLLSSGISIGYPATTLLQLRPTSSNTTFTLDVDQESWSTSMLAATAPLGGFIAITLLDRLGRRTLLLASNVPALLGWLLVSRAPHTSSPTNELYAARGLAGVSLGVAMTSCTVYLAEVITLRSSHPLTSWPGLVLSLGVFVAYVLGTLLHWTIVAWVATAVPCLAVLAVVWALPESPAWLRLQGRSGDADWALQRLRLPYPPSSPSLPCPGCSTDSKKHDNCLFCADRFQDPSTSQVNDASDNDDACKTMLQVLFTKEVMKNLFVQVLLVFFQQFSGIFAILAYLVDVIDGLNVTELGPYNVAMLCGALLFLSNMCFSILEPKLGIRNIIIFCSAGMAFSMLFLSFHLALLHVGGAMAVLYYKWIPFAAILFFVFFGGAWVAVFPWLELGEKFPPRVKGTIGYILFLFTFAFYFVNLKFFPPTTAYFRFEMTEVWYYLCLISTVGTVFMFFFWPKSQYTLVGVMGGTVVTPMYTVLPEEERLLSTDDVLRT</sequence>
<feature type="transmembrane region" description="Helical" evidence="5">
    <location>
        <begin position="35"/>
        <end position="59"/>
    </location>
</feature>
<feature type="transmembrane region" description="Helical" evidence="5">
    <location>
        <begin position="371"/>
        <end position="394"/>
    </location>
</feature>
<feature type="transmembrane region" description="Helical" evidence="5">
    <location>
        <begin position="136"/>
        <end position="157"/>
    </location>
</feature>
<dbReference type="Gene3D" id="1.20.1250.20">
    <property type="entry name" value="MFS general substrate transporter like domains"/>
    <property type="match status" value="1"/>
</dbReference>
<dbReference type="Pfam" id="PF00083">
    <property type="entry name" value="Sugar_tr"/>
    <property type="match status" value="1"/>
</dbReference>
<feature type="transmembrane region" description="Helical" evidence="5">
    <location>
        <begin position="477"/>
        <end position="495"/>
    </location>
</feature>
<dbReference type="InterPro" id="IPR005829">
    <property type="entry name" value="Sugar_transporter_CS"/>
</dbReference>
<name>A0ABQ9INM9_9NEOP</name>
<comment type="subcellular location">
    <subcellularLocation>
        <location evidence="1">Membrane</location>
        <topology evidence="1">Multi-pass membrane protein</topology>
    </subcellularLocation>
</comment>
<dbReference type="PANTHER" id="PTHR48021:SF89">
    <property type="entry name" value="FI02132P-RELATED"/>
    <property type="match status" value="1"/>
</dbReference>
<feature type="transmembrane region" description="Helical" evidence="5">
    <location>
        <begin position="169"/>
        <end position="187"/>
    </location>
</feature>
<comment type="caution">
    <text evidence="7">The sequence shown here is derived from an EMBL/GenBank/DDBJ whole genome shotgun (WGS) entry which is preliminary data.</text>
</comment>
<evidence type="ECO:0000313" key="7">
    <source>
        <dbReference type="EMBL" id="KAJ8898273.1"/>
    </source>
</evidence>
<keyword evidence="2 5" id="KW-0812">Transmembrane</keyword>
<feature type="transmembrane region" description="Helical" evidence="5">
    <location>
        <begin position="441"/>
        <end position="457"/>
    </location>
</feature>
<dbReference type="PROSITE" id="PS00216">
    <property type="entry name" value="SUGAR_TRANSPORT_1"/>
    <property type="match status" value="1"/>
</dbReference>
<feature type="transmembrane region" description="Helical" evidence="5">
    <location>
        <begin position="79"/>
        <end position="99"/>
    </location>
</feature>
<feature type="transmembrane region" description="Helical" evidence="5">
    <location>
        <begin position="340"/>
        <end position="359"/>
    </location>
</feature>
<evidence type="ECO:0000259" key="6">
    <source>
        <dbReference type="PROSITE" id="PS50850"/>
    </source>
</evidence>
<dbReference type="InterPro" id="IPR050549">
    <property type="entry name" value="MFS_Trehalose_Transporter"/>
</dbReference>
<feature type="transmembrane region" description="Helical" evidence="5">
    <location>
        <begin position="106"/>
        <end position="124"/>
    </location>
</feature>
<keyword evidence="8" id="KW-1185">Reference proteome</keyword>
<evidence type="ECO:0000313" key="8">
    <source>
        <dbReference type="Proteomes" id="UP001159363"/>
    </source>
</evidence>
<protein>
    <recommendedName>
        <fullName evidence="6">Major facilitator superfamily (MFS) profile domain-containing protein</fullName>
    </recommendedName>
</protein>
<evidence type="ECO:0000256" key="2">
    <source>
        <dbReference type="ARBA" id="ARBA00022692"/>
    </source>
</evidence>
<organism evidence="7 8">
    <name type="scientific">Dryococelus australis</name>
    <dbReference type="NCBI Taxonomy" id="614101"/>
    <lineage>
        <taxon>Eukaryota</taxon>
        <taxon>Metazoa</taxon>
        <taxon>Ecdysozoa</taxon>
        <taxon>Arthropoda</taxon>
        <taxon>Hexapoda</taxon>
        <taxon>Insecta</taxon>
        <taxon>Pterygota</taxon>
        <taxon>Neoptera</taxon>
        <taxon>Polyneoptera</taxon>
        <taxon>Phasmatodea</taxon>
        <taxon>Verophasmatodea</taxon>
        <taxon>Anareolatae</taxon>
        <taxon>Phasmatidae</taxon>
        <taxon>Eurycanthinae</taxon>
        <taxon>Dryococelus</taxon>
    </lineage>
</organism>
<feature type="domain" description="Major facilitator superfamily (MFS) profile" evidence="6">
    <location>
        <begin position="36"/>
        <end position="499"/>
    </location>
</feature>
<dbReference type="InterPro" id="IPR036259">
    <property type="entry name" value="MFS_trans_sf"/>
</dbReference>